<reference evidence="1 2" key="1">
    <citation type="submission" date="2014-04" db="EMBL/GenBank/DDBJ databases">
        <authorList>
            <consortium name="DOE Joint Genome Institute"/>
            <person name="Kuo A."/>
            <person name="Kohler A."/>
            <person name="Costa M.D."/>
            <person name="Nagy L.G."/>
            <person name="Floudas D."/>
            <person name="Copeland A."/>
            <person name="Barry K.W."/>
            <person name="Cichocki N."/>
            <person name="Veneault-Fourrey C."/>
            <person name="LaButti K."/>
            <person name="Lindquist E.A."/>
            <person name="Lipzen A."/>
            <person name="Lundell T."/>
            <person name="Morin E."/>
            <person name="Murat C."/>
            <person name="Sun H."/>
            <person name="Tunlid A."/>
            <person name="Henrissat B."/>
            <person name="Grigoriev I.V."/>
            <person name="Hibbett D.S."/>
            <person name="Martin F."/>
            <person name="Nordberg H.P."/>
            <person name="Cantor M.N."/>
            <person name="Hua S.X."/>
        </authorList>
    </citation>
    <scope>NUCLEOTIDE SEQUENCE [LARGE SCALE GENOMIC DNA]</scope>
    <source>
        <strain evidence="1 2">Marx 270</strain>
    </source>
</reference>
<dbReference type="EMBL" id="KN831988">
    <property type="protein sequence ID" value="KIO01463.1"/>
    <property type="molecule type" value="Genomic_DNA"/>
</dbReference>
<evidence type="ECO:0000313" key="1">
    <source>
        <dbReference type="EMBL" id="KIO01463.1"/>
    </source>
</evidence>
<keyword evidence="2" id="KW-1185">Reference proteome</keyword>
<proteinExistence type="predicted"/>
<dbReference type="InParanoid" id="A0A0C3IXB5"/>
<gene>
    <name evidence="1" type="ORF">M404DRAFT_1003170</name>
</gene>
<protein>
    <submittedName>
        <fullName evidence="1">Uncharacterized protein</fullName>
    </submittedName>
</protein>
<accession>A0A0C3IXB5</accession>
<name>A0A0C3IXB5_PISTI</name>
<evidence type="ECO:0000313" key="2">
    <source>
        <dbReference type="Proteomes" id="UP000054217"/>
    </source>
</evidence>
<sequence>MAGNRIAVCTPNFMEGGAKLPMRGRIENQCAPRFRGIQEEMKRSHPVGLRYRLSIQSQLACVIRNLEFDFEKLMFSLDVRD</sequence>
<organism evidence="1 2">
    <name type="scientific">Pisolithus tinctorius Marx 270</name>
    <dbReference type="NCBI Taxonomy" id="870435"/>
    <lineage>
        <taxon>Eukaryota</taxon>
        <taxon>Fungi</taxon>
        <taxon>Dikarya</taxon>
        <taxon>Basidiomycota</taxon>
        <taxon>Agaricomycotina</taxon>
        <taxon>Agaricomycetes</taxon>
        <taxon>Agaricomycetidae</taxon>
        <taxon>Boletales</taxon>
        <taxon>Sclerodermatineae</taxon>
        <taxon>Pisolithaceae</taxon>
        <taxon>Pisolithus</taxon>
    </lineage>
</organism>
<dbReference type="HOGENOM" id="CLU_2574845_0_0_1"/>
<reference evidence="2" key="2">
    <citation type="submission" date="2015-01" db="EMBL/GenBank/DDBJ databases">
        <title>Evolutionary Origins and Diversification of the Mycorrhizal Mutualists.</title>
        <authorList>
            <consortium name="DOE Joint Genome Institute"/>
            <consortium name="Mycorrhizal Genomics Consortium"/>
            <person name="Kohler A."/>
            <person name="Kuo A."/>
            <person name="Nagy L.G."/>
            <person name="Floudas D."/>
            <person name="Copeland A."/>
            <person name="Barry K.W."/>
            <person name="Cichocki N."/>
            <person name="Veneault-Fourrey C."/>
            <person name="LaButti K."/>
            <person name="Lindquist E.A."/>
            <person name="Lipzen A."/>
            <person name="Lundell T."/>
            <person name="Morin E."/>
            <person name="Murat C."/>
            <person name="Riley R."/>
            <person name="Ohm R."/>
            <person name="Sun H."/>
            <person name="Tunlid A."/>
            <person name="Henrissat B."/>
            <person name="Grigoriev I.V."/>
            <person name="Hibbett D.S."/>
            <person name="Martin F."/>
        </authorList>
    </citation>
    <scope>NUCLEOTIDE SEQUENCE [LARGE SCALE GENOMIC DNA]</scope>
    <source>
        <strain evidence="2">Marx 270</strain>
    </source>
</reference>
<dbReference type="AlphaFoldDB" id="A0A0C3IXB5"/>
<dbReference type="Proteomes" id="UP000054217">
    <property type="component" value="Unassembled WGS sequence"/>
</dbReference>